<dbReference type="PANTHER" id="PTHR13137:SF6">
    <property type="entry name" value="SUCCINATE DEHYDROGENASE ASSEMBLY FACTOR 3, MITOCHONDRIAL"/>
    <property type="match status" value="1"/>
</dbReference>
<evidence type="ECO:0000256" key="1">
    <source>
        <dbReference type="ARBA" id="ARBA00004305"/>
    </source>
</evidence>
<dbReference type="GO" id="GO:0005759">
    <property type="term" value="C:mitochondrial matrix"/>
    <property type="evidence" value="ECO:0007669"/>
    <property type="project" value="UniProtKB-SubCell"/>
</dbReference>
<keyword evidence="4 6" id="KW-0496">Mitochondrion</keyword>
<protein>
    <recommendedName>
        <fullName evidence="6">Succinate dehydrogenase assembly factor 3</fullName>
        <shortName evidence="6">SDH assembly factor 3</shortName>
        <shortName evidence="6">SDHAF3</shortName>
    </recommendedName>
</protein>
<dbReference type="CDD" id="cd20270">
    <property type="entry name" value="Complex1_LYR_SDHAF3_LYRM10"/>
    <property type="match status" value="1"/>
</dbReference>
<comment type="function">
    <text evidence="6">Plays an essential role in the assembly of succinate dehydrogenase (SDH), an enzyme complex (also referred to as respiratory complex II) that is a component of both the tricarboxylic acid (TCA) cycle and the mitochondrial electron transport chain, and which couples the oxidation of succinate to fumarate with the reduction of ubiquinone (coenzyme Q) to ubiquinol. Promotes maturation of the iron-sulfur protein subunit of the SDH catalytic dimer, protecting it from the deleterious effects of oxidants. May act together with SDHAF1.</text>
</comment>
<evidence type="ECO:0000313" key="7">
    <source>
        <dbReference type="EMBL" id="KAG2173050.1"/>
    </source>
</evidence>
<dbReference type="InterPro" id="IPR008381">
    <property type="entry name" value="SDHAF3/Sdh7"/>
</dbReference>
<gene>
    <name evidence="7" type="ORF">INT44_007023</name>
</gene>
<sequence length="160" mass="18198">MMGRNCHVPADKIALLHGGFCLTSFLKFNMSRATFKPLIPPLVLYRNILRAHRQMPLALRAVGDDYVKAEFKRHKDVDNPAYIVGFLGEWEKYLDTVKQQTSPVAEVISASQDAQAAIEGREQQGPAWGKRIDPQLIERMSDEQIGQLFELRKESKRSSE</sequence>
<dbReference type="GO" id="GO:0006105">
    <property type="term" value="P:succinate metabolic process"/>
    <property type="evidence" value="ECO:0007669"/>
    <property type="project" value="TreeGrafter"/>
</dbReference>
<dbReference type="PANTHER" id="PTHR13137">
    <property type="entry name" value="DC11 ACN9 HOMOLOG"/>
    <property type="match status" value="1"/>
</dbReference>
<dbReference type="Pfam" id="PF13233">
    <property type="entry name" value="Complex1_LYR_2"/>
    <property type="match status" value="1"/>
</dbReference>
<evidence type="ECO:0000256" key="3">
    <source>
        <dbReference type="ARBA" id="ARBA00022946"/>
    </source>
</evidence>
<comment type="caution">
    <text evidence="7">The sequence shown here is derived from an EMBL/GenBank/DDBJ whole genome shotgun (WGS) entry which is preliminary data.</text>
</comment>
<reference evidence="7" key="1">
    <citation type="submission" date="2020-12" db="EMBL/GenBank/DDBJ databases">
        <title>Metabolic potential, ecology and presence of endohyphal bacteria is reflected in genomic diversity of Mucoromycotina.</title>
        <authorList>
            <person name="Muszewska A."/>
            <person name="Okrasinska A."/>
            <person name="Steczkiewicz K."/>
            <person name="Drgas O."/>
            <person name="Orlowska M."/>
            <person name="Perlinska-Lenart U."/>
            <person name="Aleksandrzak-Piekarczyk T."/>
            <person name="Szatraj K."/>
            <person name="Zielenkiewicz U."/>
            <person name="Pilsyk S."/>
            <person name="Malc E."/>
            <person name="Mieczkowski P."/>
            <person name="Kruszewska J.S."/>
            <person name="Biernat P."/>
            <person name="Pawlowska J."/>
        </authorList>
    </citation>
    <scope>NUCLEOTIDE SEQUENCE</scope>
    <source>
        <strain evidence="7">WA0000051536</strain>
    </source>
</reference>
<organism evidence="7 8">
    <name type="scientific">Umbelopsis vinacea</name>
    <dbReference type="NCBI Taxonomy" id="44442"/>
    <lineage>
        <taxon>Eukaryota</taxon>
        <taxon>Fungi</taxon>
        <taxon>Fungi incertae sedis</taxon>
        <taxon>Mucoromycota</taxon>
        <taxon>Mucoromycotina</taxon>
        <taxon>Umbelopsidomycetes</taxon>
        <taxon>Umbelopsidales</taxon>
        <taxon>Umbelopsidaceae</taxon>
        <taxon>Umbelopsis</taxon>
    </lineage>
</organism>
<evidence type="ECO:0000313" key="8">
    <source>
        <dbReference type="Proteomes" id="UP000612746"/>
    </source>
</evidence>
<comment type="subunit">
    <text evidence="6">Interacts with the iron-sulfur protein subunit within the SDH catalytic dimer.</text>
</comment>
<comment type="subcellular location">
    <subcellularLocation>
        <location evidence="1 6">Mitochondrion matrix</location>
    </subcellularLocation>
</comment>
<dbReference type="EMBL" id="JAEPRA010000020">
    <property type="protein sequence ID" value="KAG2173050.1"/>
    <property type="molecule type" value="Genomic_DNA"/>
</dbReference>
<keyword evidence="5 6" id="KW-0143">Chaperone</keyword>
<evidence type="ECO:0000256" key="2">
    <source>
        <dbReference type="ARBA" id="ARBA00006020"/>
    </source>
</evidence>
<evidence type="ECO:0000256" key="5">
    <source>
        <dbReference type="ARBA" id="ARBA00023186"/>
    </source>
</evidence>
<comment type="similarity">
    <text evidence="2 6">Belongs to the complex I LYR family. SDHAF3 subfamily.</text>
</comment>
<proteinExistence type="inferred from homology"/>
<name>A0A8H7PG33_9FUNG</name>
<dbReference type="GO" id="GO:0005758">
    <property type="term" value="C:mitochondrial intermembrane space"/>
    <property type="evidence" value="ECO:0007669"/>
    <property type="project" value="TreeGrafter"/>
</dbReference>
<keyword evidence="8" id="KW-1185">Reference proteome</keyword>
<dbReference type="OrthoDB" id="278329at2759"/>
<dbReference type="GO" id="GO:0034553">
    <property type="term" value="P:mitochondrial respiratory chain complex II assembly"/>
    <property type="evidence" value="ECO:0007669"/>
    <property type="project" value="UniProtKB-UniRule"/>
</dbReference>
<keyword evidence="3" id="KW-0809">Transit peptide</keyword>
<evidence type="ECO:0000256" key="4">
    <source>
        <dbReference type="ARBA" id="ARBA00023128"/>
    </source>
</evidence>
<evidence type="ECO:0000256" key="6">
    <source>
        <dbReference type="RuleBase" id="RU368039"/>
    </source>
</evidence>
<dbReference type="AlphaFoldDB" id="A0A8H7PG33"/>
<accession>A0A8H7PG33</accession>
<dbReference type="Proteomes" id="UP000612746">
    <property type="component" value="Unassembled WGS sequence"/>
</dbReference>